<dbReference type="EMBL" id="BAAADU010000002">
    <property type="protein sequence ID" value="GAA0646181.1"/>
    <property type="molecule type" value="Genomic_DNA"/>
</dbReference>
<keyword evidence="2" id="KW-0378">Hydrolase</keyword>
<dbReference type="Gene3D" id="3.40.50.1000">
    <property type="entry name" value="HAD superfamily/HAD-like"/>
    <property type="match status" value="1"/>
</dbReference>
<protein>
    <submittedName>
        <fullName evidence="2">HAD family hydrolase</fullName>
    </submittedName>
</protein>
<dbReference type="Gene3D" id="1.10.150.240">
    <property type="entry name" value="Putative phosphatase, domain 2"/>
    <property type="match status" value="1"/>
</dbReference>
<comment type="similarity">
    <text evidence="1">Belongs to the HAD-like hydrolase superfamily.</text>
</comment>
<evidence type="ECO:0000313" key="3">
    <source>
        <dbReference type="Proteomes" id="UP001500194"/>
    </source>
</evidence>
<dbReference type="SUPFAM" id="SSF56784">
    <property type="entry name" value="HAD-like"/>
    <property type="match status" value="1"/>
</dbReference>
<dbReference type="GeneID" id="68572321"/>
<accession>A0AAV3SZG4</accession>
<evidence type="ECO:0000256" key="1">
    <source>
        <dbReference type="ARBA" id="ARBA00007958"/>
    </source>
</evidence>
<dbReference type="InterPro" id="IPR006439">
    <property type="entry name" value="HAD-SF_hydro_IA"/>
</dbReference>
<dbReference type="AlphaFoldDB" id="A0AAV3SZG4"/>
<dbReference type="NCBIfam" id="TIGR01549">
    <property type="entry name" value="HAD-SF-IA-v1"/>
    <property type="match status" value="1"/>
</dbReference>
<dbReference type="PANTHER" id="PTHR43434">
    <property type="entry name" value="PHOSPHOGLYCOLATE PHOSPHATASE"/>
    <property type="match status" value="1"/>
</dbReference>
<dbReference type="InterPro" id="IPR050155">
    <property type="entry name" value="HAD-like_hydrolase_sf"/>
</dbReference>
<dbReference type="CDD" id="cd01427">
    <property type="entry name" value="HAD_like"/>
    <property type="match status" value="1"/>
</dbReference>
<dbReference type="Proteomes" id="UP001500194">
    <property type="component" value="Unassembled WGS sequence"/>
</dbReference>
<dbReference type="PANTHER" id="PTHR43434:SF1">
    <property type="entry name" value="PHOSPHOGLYCOLATE PHOSPHATASE"/>
    <property type="match status" value="1"/>
</dbReference>
<dbReference type="InterPro" id="IPR023214">
    <property type="entry name" value="HAD_sf"/>
</dbReference>
<comment type="caution">
    <text evidence="2">The sequence shown here is derived from an EMBL/GenBank/DDBJ whole genome shotgun (WGS) entry which is preliminary data.</text>
</comment>
<dbReference type="SFLD" id="SFLDG01129">
    <property type="entry name" value="C1.5:_HAD__Beta-PGM__Phosphata"/>
    <property type="match status" value="1"/>
</dbReference>
<dbReference type="InterPro" id="IPR036412">
    <property type="entry name" value="HAD-like_sf"/>
</dbReference>
<evidence type="ECO:0000313" key="2">
    <source>
        <dbReference type="EMBL" id="GAA0646181.1"/>
    </source>
</evidence>
<dbReference type="GO" id="GO:0006281">
    <property type="term" value="P:DNA repair"/>
    <property type="evidence" value="ECO:0007669"/>
    <property type="project" value="TreeGrafter"/>
</dbReference>
<dbReference type="InterPro" id="IPR023198">
    <property type="entry name" value="PGP-like_dom2"/>
</dbReference>
<name>A0AAV3SZG4_9EURY</name>
<dbReference type="RefSeq" id="WP_227261727.1">
    <property type="nucleotide sequence ID" value="NZ_BAAADU010000002.1"/>
</dbReference>
<gene>
    <name evidence="2" type="ORF">GCM10009019_05620</name>
</gene>
<keyword evidence="3" id="KW-1185">Reference proteome</keyword>
<organism evidence="2 3">
    <name type="scientific">Salarchaeum japonicum</name>
    <dbReference type="NCBI Taxonomy" id="555573"/>
    <lineage>
        <taxon>Archaea</taxon>
        <taxon>Methanobacteriati</taxon>
        <taxon>Methanobacteriota</taxon>
        <taxon>Stenosarchaea group</taxon>
        <taxon>Halobacteria</taxon>
        <taxon>Halobacteriales</taxon>
        <taxon>Halobacteriaceae</taxon>
    </lineage>
</organism>
<dbReference type="SFLD" id="SFLDS00003">
    <property type="entry name" value="Haloacid_Dehalogenase"/>
    <property type="match status" value="1"/>
</dbReference>
<sequence length="213" mass="23330">MADGYEFWLFDLDGTLVDVEWSYAREVFDDVGSRLGVEFSEREMEVLWHGLGGSRDAQLAAWGYDADAFWTALDAVEDPVARAEATYLHEDAAALADLNRPTGLVTHCAEFLAEPVLDHLDIADWFDTRLCCSPETGYKPSARPLELAMAELGVESDARGVYVGDGQSDVEAAANAGLDGVHVERHDPGVRGRCVLGDRRIERVDALLQDAAE</sequence>
<dbReference type="Pfam" id="PF00702">
    <property type="entry name" value="Hydrolase"/>
    <property type="match status" value="1"/>
</dbReference>
<reference evidence="2 3" key="1">
    <citation type="journal article" date="2019" name="Int. J. Syst. Evol. Microbiol.">
        <title>The Global Catalogue of Microorganisms (GCM) 10K type strain sequencing project: providing services to taxonomists for standard genome sequencing and annotation.</title>
        <authorList>
            <consortium name="The Broad Institute Genomics Platform"/>
            <consortium name="The Broad Institute Genome Sequencing Center for Infectious Disease"/>
            <person name="Wu L."/>
            <person name="Ma J."/>
        </authorList>
    </citation>
    <scope>NUCLEOTIDE SEQUENCE [LARGE SCALE GENOMIC DNA]</scope>
    <source>
        <strain evidence="2 3">JCM 16327</strain>
    </source>
</reference>
<proteinExistence type="inferred from homology"/>
<dbReference type="GO" id="GO:0008967">
    <property type="term" value="F:phosphoglycolate phosphatase activity"/>
    <property type="evidence" value="ECO:0007669"/>
    <property type="project" value="TreeGrafter"/>
</dbReference>